<dbReference type="RefSeq" id="WP_344193434.1">
    <property type="nucleotide sequence ID" value="NZ_BAAAND010000006.1"/>
</dbReference>
<dbReference type="InterPro" id="IPR017853">
    <property type="entry name" value="GH"/>
</dbReference>
<comment type="similarity">
    <text evidence="1 2">Belongs to the glycosyl hydrolase 35 family.</text>
</comment>
<comment type="caution">
    <text evidence="4">The sequence shown here is derived from an EMBL/GenBank/DDBJ whole genome shotgun (WGS) entry which is preliminary data.</text>
</comment>
<dbReference type="PRINTS" id="PR00742">
    <property type="entry name" value="GLHYDRLASE35"/>
</dbReference>
<dbReference type="Proteomes" id="UP001500190">
    <property type="component" value="Unassembled WGS sequence"/>
</dbReference>
<gene>
    <name evidence="4" type="ORF">GCM10009742_40290</name>
</gene>
<dbReference type="InterPro" id="IPR031330">
    <property type="entry name" value="Gly_Hdrlase_35_cat"/>
</dbReference>
<accession>A0ABN2DZQ9</accession>
<dbReference type="SUPFAM" id="SSF51445">
    <property type="entry name" value="(Trans)glycosidases"/>
    <property type="match status" value="1"/>
</dbReference>
<evidence type="ECO:0000259" key="3">
    <source>
        <dbReference type="Pfam" id="PF01301"/>
    </source>
</evidence>
<feature type="domain" description="Glycoside hydrolase 35 catalytic" evidence="3">
    <location>
        <begin position="36"/>
        <end position="382"/>
    </location>
</feature>
<dbReference type="Gene3D" id="3.20.20.80">
    <property type="entry name" value="Glycosidases"/>
    <property type="match status" value="1"/>
</dbReference>
<reference evidence="4 5" key="1">
    <citation type="journal article" date="2019" name="Int. J. Syst. Evol. Microbiol.">
        <title>The Global Catalogue of Microorganisms (GCM) 10K type strain sequencing project: providing services to taxonomists for standard genome sequencing and annotation.</title>
        <authorList>
            <consortium name="The Broad Institute Genomics Platform"/>
            <consortium name="The Broad Institute Genome Sequencing Center for Infectious Disease"/>
            <person name="Wu L."/>
            <person name="Ma J."/>
        </authorList>
    </citation>
    <scope>NUCLEOTIDE SEQUENCE [LARGE SCALE GENOMIC DNA]</scope>
    <source>
        <strain evidence="4 5">JCM 14304</strain>
    </source>
</reference>
<dbReference type="EMBL" id="BAAAND010000006">
    <property type="protein sequence ID" value="GAA1589671.1"/>
    <property type="molecule type" value="Genomic_DNA"/>
</dbReference>
<name>A0ABN2DZQ9_9ACTN</name>
<proteinExistence type="inferred from homology"/>
<dbReference type="InterPro" id="IPR001944">
    <property type="entry name" value="Glycoside_Hdrlase_35"/>
</dbReference>
<protein>
    <recommendedName>
        <fullName evidence="3">Glycoside hydrolase 35 catalytic domain-containing protein</fullName>
    </recommendedName>
</protein>
<evidence type="ECO:0000256" key="2">
    <source>
        <dbReference type="RuleBase" id="RU003679"/>
    </source>
</evidence>
<dbReference type="Pfam" id="PF01301">
    <property type="entry name" value="Glyco_hydro_35"/>
    <property type="match status" value="1"/>
</dbReference>
<dbReference type="PANTHER" id="PTHR23421">
    <property type="entry name" value="BETA-GALACTOSIDASE RELATED"/>
    <property type="match status" value="1"/>
</dbReference>
<organism evidence="4 5">
    <name type="scientific">Kribbella karoonensis</name>
    <dbReference type="NCBI Taxonomy" id="324851"/>
    <lineage>
        <taxon>Bacteria</taxon>
        <taxon>Bacillati</taxon>
        <taxon>Actinomycetota</taxon>
        <taxon>Actinomycetes</taxon>
        <taxon>Propionibacteriales</taxon>
        <taxon>Kribbellaceae</taxon>
        <taxon>Kribbella</taxon>
    </lineage>
</organism>
<sequence>MTDAITVRSIKATARVRREHAVVMGDQELGANRQYLVRAGRPWIPVMGEFHFSRYPAAEWSAELRKLRSGGITVVSSYVLWHLHEERRGEFDWSGDLDLRRFVEACRDAGLDFCLRIGPWGHAEARYGGFPDWLMAADCVPRTDDPAYLALVDVLYRQIAAQIDGLHYDQGGPIIAVQVENELYDNPAHLATLKRMARAAGIDAPFWTATGWGHAQLPDREVLPLFGGYSEAAWDDSDAAWPQQSRAHYFFSAGRDDDSIGADLRDAEEIAAAREQPTMDVSQYPFATCELGGGMYTSYHRRPWIQPADVTALSLVKIGSGSVWQGFYMYHGGTQRIGQETTFQESHATGYPNDCPVRTYDFQAPIGEYGQLRPHWELLRRQANWLSTMGADLAPLELQLPDDAPADTSNTRDLRWCLRTDGSDAYLFVNNHQPVETLPDHDGVQFEVMAGGRRIVVPDRPVTIRSGEHFAWPVAITVGGVRLFGLTAQVQALVDLDDGPLLVCFRTAGVAPGFHVETASAGEIAGECSVTVEGDLTRVGDLTPGLECVVELAGRTSTVRILVLDEESSCQASVERLAGRDRLVISSVPAIGTDDGLEVQSSPAPVTLRVIPPVVPAAEDGTPVPKATVSGIAGVVRVELPEQSPSELRAVLQRRAGRWKPSIDERTGRASAPDDEAFAAAAVYGLSIPRDAIAEDCETLLEIDWVGDVGRLYLGSELVADQFWYGPRWEVGLRRLATRVAGDTVDLRLELMPWHRDAPVFVSEPARTLLAGCRSEHVADPAAQVLALRSVQLVPQPLTRLVVRSEEPSL</sequence>
<evidence type="ECO:0000313" key="5">
    <source>
        <dbReference type="Proteomes" id="UP001500190"/>
    </source>
</evidence>
<evidence type="ECO:0000313" key="4">
    <source>
        <dbReference type="EMBL" id="GAA1589671.1"/>
    </source>
</evidence>
<evidence type="ECO:0000256" key="1">
    <source>
        <dbReference type="ARBA" id="ARBA00009809"/>
    </source>
</evidence>
<keyword evidence="5" id="KW-1185">Reference proteome</keyword>